<sequence>MALTPSKLPAHPLSSSLTSLLQPCASIVSPMSDTSSQWKPSTQPTNFKICRFLHPAIPRRVSSLHLWSSNSCRVKHSLATLINPTSLAPTTTSLERFGQPPAINLTPLSITSTDRRFSSRIRQIGENSVLKCKERSPWCSKMPEFREDMTQERLKSTWVRLGKRSINRPDSMKAQSRTLMDLTRRPWRLSQRLQTREMERRWEPGSLERILRRVSSERRSVRSTVDTLEPRVCELEWEGSGMAKKTWFRDLGLFTHRSDQVVVVLLLVGLGLELISRLGFFGRNGMVSQVTGRAASQSVVTTNQSAAAISSAAKSHSSPRPVSEYSNLRTLRFNSGHKNAHHDCFYSASSTTKPSSSSYCLWGVLDWSIILLIYLILLSGWLGVWVCCFFFVPIYLLFSTMMPMCMTLQNRLTKSGRSYIVYLGFIVFMKNIVFLN</sequence>
<evidence type="ECO:0000313" key="3">
    <source>
        <dbReference type="Proteomes" id="UP001345219"/>
    </source>
</evidence>
<protein>
    <submittedName>
        <fullName evidence="2">Uncharacterized protein</fullName>
    </submittedName>
</protein>
<dbReference type="AlphaFoldDB" id="A0AAN7JFB9"/>
<gene>
    <name evidence="2" type="ORF">SAY87_024265</name>
</gene>
<keyword evidence="3" id="KW-1185">Reference proteome</keyword>
<feature type="transmembrane region" description="Helical" evidence="1">
    <location>
        <begin position="261"/>
        <end position="280"/>
    </location>
</feature>
<accession>A0AAN7JFB9</accession>
<keyword evidence="1" id="KW-0812">Transmembrane</keyword>
<name>A0AAN7JFB9_9MYRT</name>
<feature type="transmembrane region" description="Helical" evidence="1">
    <location>
        <begin position="419"/>
        <end position="435"/>
    </location>
</feature>
<evidence type="ECO:0000313" key="2">
    <source>
        <dbReference type="EMBL" id="KAK4740677.1"/>
    </source>
</evidence>
<keyword evidence="1" id="KW-1133">Transmembrane helix</keyword>
<comment type="caution">
    <text evidence="2">The sequence shown here is derived from an EMBL/GenBank/DDBJ whole genome shotgun (WGS) entry which is preliminary data.</text>
</comment>
<feature type="transmembrane region" description="Helical" evidence="1">
    <location>
        <begin position="382"/>
        <end position="398"/>
    </location>
</feature>
<proteinExistence type="predicted"/>
<dbReference type="Proteomes" id="UP001345219">
    <property type="component" value="Chromosome 19"/>
</dbReference>
<dbReference type="EMBL" id="JAXIOK010000024">
    <property type="protein sequence ID" value="KAK4740677.1"/>
    <property type="molecule type" value="Genomic_DNA"/>
</dbReference>
<keyword evidence="1" id="KW-0472">Membrane</keyword>
<feature type="transmembrane region" description="Helical" evidence="1">
    <location>
        <begin position="359"/>
        <end position="376"/>
    </location>
</feature>
<reference evidence="2 3" key="1">
    <citation type="journal article" date="2023" name="Hortic Res">
        <title>Pangenome of water caltrop reveals structural variations and asymmetric subgenome divergence after allopolyploidization.</title>
        <authorList>
            <person name="Zhang X."/>
            <person name="Chen Y."/>
            <person name="Wang L."/>
            <person name="Yuan Y."/>
            <person name="Fang M."/>
            <person name="Shi L."/>
            <person name="Lu R."/>
            <person name="Comes H.P."/>
            <person name="Ma Y."/>
            <person name="Chen Y."/>
            <person name="Huang G."/>
            <person name="Zhou Y."/>
            <person name="Zheng Z."/>
            <person name="Qiu Y."/>
        </authorList>
    </citation>
    <scope>NUCLEOTIDE SEQUENCE [LARGE SCALE GENOMIC DNA]</scope>
    <source>
        <tissue evidence="2">Roots</tissue>
    </source>
</reference>
<evidence type="ECO:0000256" key="1">
    <source>
        <dbReference type="SAM" id="Phobius"/>
    </source>
</evidence>
<organism evidence="2 3">
    <name type="scientific">Trapa incisa</name>
    <dbReference type="NCBI Taxonomy" id="236973"/>
    <lineage>
        <taxon>Eukaryota</taxon>
        <taxon>Viridiplantae</taxon>
        <taxon>Streptophyta</taxon>
        <taxon>Embryophyta</taxon>
        <taxon>Tracheophyta</taxon>
        <taxon>Spermatophyta</taxon>
        <taxon>Magnoliopsida</taxon>
        <taxon>eudicotyledons</taxon>
        <taxon>Gunneridae</taxon>
        <taxon>Pentapetalae</taxon>
        <taxon>rosids</taxon>
        <taxon>malvids</taxon>
        <taxon>Myrtales</taxon>
        <taxon>Lythraceae</taxon>
        <taxon>Trapa</taxon>
    </lineage>
</organism>